<dbReference type="EMBL" id="RQHV01000043">
    <property type="protein sequence ID" value="TGN10381.1"/>
    <property type="molecule type" value="Genomic_DNA"/>
</dbReference>
<keyword evidence="1" id="KW-1133">Transmembrane helix</keyword>
<evidence type="ECO:0000256" key="1">
    <source>
        <dbReference type="SAM" id="Phobius"/>
    </source>
</evidence>
<dbReference type="AlphaFoldDB" id="A0A4V3JX23"/>
<dbReference type="OrthoDB" id="341991at2"/>
<keyword evidence="3" id="KW-1185">Reference proteome</keyword>
<dbReference type="Proteomes" id="UP000298264">
    <property type="component" value="Unassembled WGS sequence"/>
</dbReference>
<name>A0A4V3JX23_9LEPT</name>
<evidence type="ECO:0000313" key="3">
    <source>
        <dbReference type="Proteomes" id="UP000298264"/>
    </source>
</evidence>
<proteinExistence type="predicted"/>
<sequence length="1010" mass="112683">MGSLIRETIIRIAEKRWFRLLFFLFLFYKLIFNVFTADFVVPRVVSRFTESTLSCNFKTFSLFFGIEAESIELKTKGLFDGEVLFRTKRLAVRYNLLSLLFLKLKVSEIAIENGNLFLHEKEGVWNFSTLVKPSAATTKPTRKKSEPLEEINTYLPLVAEAHVHVDSFHAKILKESEKRFSGEVSDLSFRLDLESNRFISIPLSVSLLDQIDSFYFSLNPDRALPIEWDSEDLKWKQTLPVSVLLDWKRASDHPVFLSSMQIGSDDINFEYKNKPIHLGASLGNKIEYFPEKDQVQIERFILKVMGDTWLSIKGEVGDTFQDKRSVSLTIGESKIQLTSLNRTISQLQGLVPEMTLGGELSLQGTFVQGLWNSLSVFLNLQAKDIYFSKANAKAHKVPKADIGLLANLNFASGKEASAQDPIPVLKDLDIKNFDLIYNGIKLVLGGSIKSKESVSLKAHLEDLNLSDFSNAIAGKTKADISVNAKDFANLPVHLDVAIDGFRYSLDRSRSPSSRLALNGDVIARFSKPFGISSVEVSSISLNQKTLTYGKAVELNLTGNVGLGEEIHITASPLGLNLNIPNLLLTLPLVLKEKIAPLQNILGADPSIKTKLDVTLGSNVQKIKANLFAILPGLEIKDLNLVTDVVIQKGKEQKISINQFQVSAFQKTITMNLKGSLEERVNVPNPPFGSYFASLDADVKLHSSEKKYILKGISFQGDMALDAKVRDYDINGSLVSRSASFTYTNNLCPGVNCKVFLAEDINSDIPFHHNLAWKKQDSLIIGDKSLFIKTYGRTPPSNLSISQIVGTHPYVADVPFVYIKNQSDSPGLSARIDYRENYATIEALKAYTLDGVVLGKNIILNVGAGEPKDMEFRGNIQIRDIDLKQLMPPKTRDKIDDGKLKADLNLSGRDLTEPVANLDLFFSIFQIGSDFGKSALNVISTQNFLMDRITDSYSVNKIEVSLSKGLVYADVFFRRSLLSLFANLEDSKISQQRMPLANFLKRAQSEIQSYQ</sequence>
<keyword evidence="1" id="KW-0472">Membrane</keyword>
<comment type="caution">
    <text evidence="2">The sequence shown here is derived from an EMBL/GenBank/DDBJ whole genome shotgun (WGS) entry which is preliminary data.</text>
</comment>
<evidence type="ECO:0000313" key="2">
    <source>
        <dbReference type="EMBL" id="TGN10381.1"/>
    </source>
</evidence>
<protein>
    <submittedName>
        <fullName evidence="2">Uncharacterized protein</fullName>
    </submittedName>
</protein>
<accession>A0A4V3JX23</accession>
<feature type="transmembrane region" description="Helical" evidence="1">
    <location>
        <begin position="20"/>
        <end position="41"/>
    </location>
</feature>
<reference evidence="2" key="1">
    <citation type="journal article" date="2019" name="PLoS Negl. Trop. Dis.">
        <title>Revisiting the worldwide diversity of Leptospira species in the environment.</title>
        <authorList>
            <person name="Vincent A.T."/>
            <person name="Schiettekatte O."/>
            <person name="Bourhy P."/>
            <person name="Veyrier F.J."/>
            <person name="Picardeau M."/>
        </authorList>
    </citation>
    <scope>NUCLEOTIDE SEQUENCE [LARGE SCALE GENOMIC DNA]</scope>
    <source>
        <strain evidence="2">201400974</strain>
    </source>
</reference>
<dbReference type="RefSeq" id="WP_135764017.1">
    <property type="nucleotide sequence ID" value="NZ_RQHV01000043.1"/>
</dbReference>
<organism evidence="2 3">
    <name type="scientific">Leptospira ilyithenensis</name>
    <dbReference type="NCBI Taxonomy" id="2484901"/>
    <lineage>
        <taxon>Bacteria</taxon>
        <taxon>Pseudomonadati</taxon>
        <taxon>Spirochaetota</taxon>
        <taxon>Spirochaetia</taxon>
        <taxon>Leptospirales</taxon>
        <taxon>Leptospiraceae</taxon>
        <taxon>Leptospira</taxon>
    </lineage>
</organism>
<dbReference type="NCBIfam" id="NF047499">
    <property type="entry name" value="LIC_11026_fam"/>
    <property type="match status" value="1"/>
</dbReference>
<keyword evidence="1" id="KW-0812">Transmembrane</keyword>
<gene>
    <name evidence="2" type="ORF">EHS11_08755</name>
</gene>